<evidence type="ECO:0000313" key="6">
    <source>
        <dbReference type="EMBL" id="TWP36977.1"/>
    </source>
</evidence>
<dbReference type="InterPro" id="IPR013785">
    <property type="entry name" value="Aldolase_TIM"/>
</dbReference>
<keyword evidence="3" id="KW-0464">Manganese</keyword>
<comment type="catalytic activity">
    <reaction evidence="4">
        <text>D-erythrose 4-phosphate + phosphoenolpyruvate + H2O = 7-phospho-2-dehydro-3-deoxy-D-arabino-heptonate + phosphate</text>
        <dbReference type="Rhea" id="RHEA:14717"/>
        <dbReference type="ChEBI" id="CHEBI:15377"/>
        <dbReference type="ChEBI" id="CHEBI:16897"/>
        <dbReference type="ChEBI" id="CHEBI:43474"/>
        <dbReference type="ChEBI" id="CHEBI:58394"/>
        <dbReference type="ChEBI" id="CHEBI:58702"/>
        <dbReference type="EC" id="2.5.1.54"/>
    </reaction>
</comment>
<accession>A0A563E373</accession>
<dbReference type="PANTHER" id="PTHR21337:SF0">
    <property type="entry name" value="PHOSPHO-2-DEHYDRO-3-DEOXYHEPTONATE ALDOLASE"/>
    <property type="match status" value="1"/>
</dbReference>
<feature type="binding site" evidence="3">
    <location>
        <position position="100"/>
    </location>
    <ligand>
        <name>Mn(2+)</name>
        <dbReference type="ChEBI" id="CHEBI:29035"/>
    </ligand>
</feature>
<dbReference type="EMBL" id="VCQV01000008">
    <property type="protein sequence ID" value="TWP36977.1"/>
    <property type="molecule type" value="Genomic_DNA"/>
</dbReference>
<feature type="binding site" evidence="3">
    <location>
        <position position="381"/>
    </location>
    <ligand>
        <name>Mn(2+)</name>
        <dbReference type="ChEBI" id="CHEBI:29035"/>
    </ligand>
</feature>
<feature type="region of interest" description="Disordered" evidence="5">
    <location>
        <begin position="1"/>
        <end position="32"/>
    </location>
</feature>
<feature type="binding site" evidence="3">
    <location>
        <position position="318"/>
    </location>
    <ligand>
        <name>phosphoenolpyruvate</name>
        <dbReference type="ChEBI" id="CHEBI:58702"/>
    </ligand>
</feature>
<feature type="binding site" evidence="3">
    <location>
        <begin position="295"/>
        <end position="296"/>
    </location>
    <ligand>
        <name>phosphoenolpyruvate</name>
        <dbReference type="ChEBI" id="CHEBI:58702"/>
    </ligand>
</feature>
<reference evidence="6 7" key="2">
    <citation type="submission" date="2019-08" db="EMBL/GenBank/DDBJ databases">
        <title>Jejuicoccus antrihumi gen. nov., sp. nov., a new member of the family Dermacoccaceae isolated from a cave.</title>
        <authorList>
            <person name="Schumann P."/>
            <person name="Kim I.S."/>
        </authorList>
    </citation>
    <scope>NUCLEOTIDE SEQUENCE [LARGE SCALE GENOMIC DNA]</scope>
    <source>
        <strain evidence="6 7">C5-26</strain>
    </source>
</reference>
<evidence type="ECO:0000256" key="2">
    <source>
        <dbReference type="ARBA" id="ARBA00022679"/>
    </source>
</evidence>
<dbReference type="GO" id="GO:0009073">
    <property type="term" value="P:aromatic amino acid family biosynthetic process"/>
    <property type="evidence" value="ECO:0007669"/>
    <property type="project" value="UniProtKB-KW"/>
</dbReference>
<dbReference type="Proteomes" id="UP000320244">
    <property type="component" value="Unassembled WGS sequence"/>
</dbReference>
<keyword evidence="7" id="KW-1185">Reference proteome</keyword>
<keyword evidence="4" id="KW-0028">Amino-acid biosynthesis</keyword>
<evidence type="ECO:0000256" key="5">
    <source>
        <dbReference type="SAM" id="MobiDB-lite"/>
    </source>
</evidence>
<dbReference type="OrthoDB" id="9766852at2"/>
<dbReference type="InterPro" id="IPR002480">
    <property type="entry name" value="DAHP_synth_2"/>
</dbReference>
<name>A0A563E373_9MICO</name>
<dbReference type="UniPathway" id="UPA00053">
    <property type="reaction ID" value="UER00084"/>
</dbReference>
<feature type="compositionally biased region" description="Polar residues" evidence="5">
    <location>
        <begin position="11"/>
        <end position="25"/>
    </location>
</feature>
<dbReference type="GO" id="GO:0008652">
    <property type="term" value="P:amino acid biosynthetic process"/>
    <property type="evidence" value="ECO:0007669"/>
    <property type="project" value="UniProtKB-KW"/>
</dbReference>
<keyword evidence="4" id="KW-0057">Aromatic amino acid biosynthesis</keyword>
<feature type="binding site" evidence="3">
    <location>
        <position position="453"/>
    </location>
    <ligand>
        <name>Mn(2+)</name>
        <dbReference type="ChEBI" id="CHEBI:29035"/>
    </ligand>
</feature>
<dbReference type="PANTHER" id="PTHR21337">
    <property type="entry name" value="PHOSPHO-2-DEHYDRO-3-DEOXYHEPTONATE ALDOLASE 1, 2"/>
    <property type="match status" value="1"/>
</dbReference>
<reference evidence="6 7" key="1">
    <citation type="submission" date="2019-05" db="EMBL/GenBank/DDBJ databases">
        <authorList>
            <person name="Lee S.D."/>
        </authorList>
    </citation>
    <scope>NUCLEOTIDE SEQUENCE [LARGE SCALE GENOMIC DNA]</scope>
    <source>
        <strain evidence="6 7">C5-26</strain>
    </source>
</reference>
<evidence type="ECO:0000313" key="7">
    <source>
        <dbReference type="Proteomes" id="UP000320244"/>
    </source>
</evidence>
<proteinExistence type="inferred from homology"/>
<organism evidence="6 7">
    <name type="scientific">Leekyejoonella antrihumi</name>
    <dbReference type="NCBI Taxonomy" id="1660198"/>
    <lineage>
        <taxon>Bacteria</taxon>
        <taxon>Bacillati</taxon>
        <taxon>Actinomycetota</taxon>
        <taxon>Actinomycetes</taxon>
        <taxon>Micrococcales</taxon>
        <taxon>Dermacoccaceae</taxon>
        <taxon>Leekyejoonella</taxon>
    </lineage>
</organism>
<evidence type="ECO:0000256" key="1">
    <source>
        <dbReference type="ARBA" id="ARBA00008911"/>
    </source>
</evidence>
<dbReference type="NCBIfam" id="TIGR01358">
    <property type="entry name" value="DAHP_synth_II"/>
    <property type="match status" value="1"/>
</dbReference>
<dbReference type="GO" id="GO:0009423">
    <property type="term" value="P:chorismate biosynthetic process"/>
    <property type="evidence" value="ECO:0007669"/>
    <property type="project" value="UniProtKB-UniPathway"/>
</dbReference>
<dbReference type="AlphaFoldDB" id="A0A563E373"/>
<sequence length="481" mass="52994">MSASWAGGRPTRTSTYPEPVSTTSRLDLPAVNTPSSGALSWPDLPAAQQPNWPDAVALERARAELAASPPLVFAGECDVLRQNLAAAAQGEAFLLQGGDCAEMFSAATADNIRDRVKTILQMAAVLTYGASTPVIKLGRIAGQYAKPRSKDLEVRGDVTLPAYRGDMVNDFAFTEESRRPDPQRLVRAYHTSAATLNLVRAFTTGGFADLRHVHEWNRGFIANGAYARYESTAQDIDRAMKFMAACGVDFDALRTVEFFASHEALLLDYEKPLTRIDSRTGLPYAVSGHFVWVGERTRQLDGAHVDFVSRIQNPIGVKLGPTADPDEVLRLIDRLDPERRPGRLTFIARMGAPRVREKLPALVERVDRSGAKVVWVCDPMHGNTFESTTGYKTREFDDIIDEVRGFFEVHEALGTVPGGIHVELTGNDVTECLGGSEKILDADLEKHYETACDPRLNHQQSLELAFLVAEMLRSRVTRPRS</sequence>
<keyword evidence="3" id="KW-0104">Cadmium</keyword>
<feature type="binding site" evidence="3">
    <location>
        <position position="423"/>
    </location>
    <ligand>
        <name>Mn(2+)</name>
        <dbReference type="ChEBI" id="CHEBI:29035"/>
    </ligand>
</feature>
<protein>
    <recommendedName>
        <fullName evidence="4">Phospho-2-dehydro-3-deoxyheptonate aldolase</fullName>
        <ecNumber evidence="4">2.5.1.54</ecNumber>
    </recommendedName>
</protein>
<feature type="binding site" evidence="3">
    <location>
        <position position="349"/>
    </location>
    <ligand>
        <name>phosphoenolpyruvate</name>
        <dbReference type="ChEBI" id="CHEBI:58702"/>
    </ligand>
</feature>
<keyword evidence="3" id="KW-0170">Cobalt</keyword>
<dbReference type="SUPFAM" id="SSF51569">
    <property type="entry name" value="Aldolase"/>
    <property type="match status" value="1"/>
</dbReference>
<comment type="similarity">
    <text evidence="1 4">Belongs to the class-II DAHP synthase family.</text>
</comment>
<dbReference type="EC" id="2.5.1.54" evidence="4"/>
<dbReference type="Pfam" id="PF01474">
    <property type="entry name" value="DAHP_synth_2"/>
    <property type="match status" value="1"/>
</dbReference>
<evidence type="ECO:0000256" key="3">
    <source>
        <dbReference type="PIRSR" id="PIRSR602480-1"/>
    </source>
</evidence>
<feature type="binding site" evidence="3">
    <location>
        <position position="139"/>
    </location>
    <ligand>
        <name>phosphoenolpyruvate</name>
        <dbReference type="ChEBI" id="CHEBI:58702"/>
    </ligand>
</feature>
<dbReference type="GO" id="GO:0003849">
    <property type="term" value="F:3-deoxy-7-phosphoheptulonate synthase activity"/>
    <property type="evidence" value="ECO:0007669"/>
    <property type="project" value="UniProtKB-EC"/>
</dbReference>
<comment type="cofactor">
    <cofactor evidence="3">
        <name>Mn(2+)</name>
        <dbReference type="ChEBI" id="CHEBI:29035"/>
    </cofactor>
    <cofactor evidence="3">
        <name>Co(2+)</name>
        <dbReference type="ChEBI" id="CHEBI:48828"/>
    </cofactor>
    <cofactor evidence="3">
        <name>Cd(2+)</name>
        <dbReference type="ChEBI" id="CHEBI:48775"/>
    </cofactor>
    <text evidence="3">Binds 1 divalent cation per subunit. The enzyme is active with manganese, cobalt or cadmium ions.</text>
</comment>
<dbReference type="Gene3D" id="3.20.20.70">
    <property type="entry name" value="Aldolase class I"/>
    <property type="match status" value="1"/>
</dbReference>
<gene>
    <name evidence="6" type="ORF">FGL98_07930</name>
</gene>
<evidence type="ECO:0000256" key="4">
    <source>
        <dbReference type="RuleBase" id="RU363071"/>
    </source>
</evidence>
<comment type="caution">
    <text evidence="6">The sequence shown here is derived from an EMBL/GenBank/DDBJ whole genome shotgun (WGS) entry which is preliminary data.</text>
</comment>
<keyword evidence="2 4" id="KW-0808">Transferase</keyword>
<comment type="pathway">
    <text evidence="4">Metabolic intermediate biosynthesis; chorismate biosynthesis; chorismate from D-erythrose 4-phosphate and phosphoenolpyruvate: step 1/7.</text>
</comment>